<proteinExistence type="predicted"/>
<accession>A0AAV7LEZ5</accession>
<dbReference type="Proteomes" id="UP001066276">
    <property type="component" value="Chromosome 11"/>
</dbReference>
<evidence type="ECO:0000313" key="3">
    <source>
        <dbReference type="Proteomes" id="UP001066276"/>
    </source>
</evidence>
<gene>
    <name evidence="2" type="ORF">NDU88_003301</name>
</gene>
<evidence type="ECO:0000313" key="2">
    <source>
        <dbReference type="EMBL" id="KAJ1090166.1"/>
    </source>
</evidence>
<evidence type="ECO:0000256" key="1">
    <source>
        <dbReference type="SAM" id="MobiDB-lite"/>
    </source>
</evidence>
<comment type="caution">
    <text evidence="2">The sequence shown here is derived from an EMBL/GenBank/DDBJ whole genome shotgun (WGS) entry which is preliminary data.</text>
</comment>
<reference evidence="2" key="1">
    <citation type="journal article" date="2022" name="bioRxiv">
        <title>Sequencing and chromosome-scale assembly of the giantPleurodeles waltlgenome.</title>
        <authorList>
            <person name="Brown T."/>
            <person name="Elewa A."/>
            <person name="Iarovenko S."/>
            <person name="Subramanian E."/>
            <person name="Araus A.J."/>
            <person name="Petzold A."/>
            <person name="Susuki M."/>
            <person name="Suzuki K.-i.T."/>
            <person name="Hayashi T."/>
            <person name="Toyoda A."/>
            <person name="Oliveira C."/>
            <person name="Osipova E."/>
            <person name="Leigh N.D."/>
            <person name="Simon A."/>
            <person name="Yun M.H."/>
        </authorList>
    </citation>
    <scope>NUCLEOTIDE SEQUENCE</scope>
    <source>
        <strain evidence="2">20211129_DDA</strain>
        <tissue evidence="2">Liver</tissue>
    </source>
</reference>
<feature type="region of interest" description="Disordered" evidence="1">
    <location>
        <begin position="1"/>
        <end position="29"/>
    </location>
</feature>
<organism evidence="2 3">
    <name type="scientific">Pleurodeles waltl</name>
    <name type="common">Iberian ribbed newt</name>
    <dbReference type="NCBI Taxonomy" id="8319"/>
    <lineage>
        <taxon>Eukaryota</taxon>
        <taxon>Metazoa</taxon>
        <taxon>Chordata</taxon>
        <taxon>Craniata</taxon>
        <taxon>Vertebrata</taxon>
        <taxon>Euteleostomi</taxon>
        <taxon>Amphibia</taxon>
        <taxon>Batrachia</taxon>
        <taxon>Caudata</taxon>
        <taxon>Salamandroidea</taxon>
        <taxon>Salamandridae</taxon>
        <taxon>Pleurodelinae</taxon>
        <taxon>Pleurodeles</taxon>
    </lineage>
</organism>
<name>A0AAV7LEZ5_PLEWA</name>
<sequence length="66" mass="7184">MALAGVSRPALPGVREKKRRTPGSAGRLETKSANRVIWLHQDRDKVKVSGRPRWSPARLQVAGGLG</sequence>
<keyword evidence="3" id="KW-1185">Reference proteome</keyword>
<dbReference type="AlphaFoldDB" id="A0AAV7LEZ5"/>
<dbReference type="EMBL" id="JANPWB010000015">
    <property type="protein sequence ID" value="KAJ1090166.1"/>
    <property type="molecule type" value="Genomic_DNA"/>
</dbReference>
<protein>
    <submittedName>
        <fullName evidence="2">Uncharacterized protein</fullName>
    </submittedName>
</protein>